<dbReference type="InterPro" id="IPR009080">
    <property type="entry name" value="tRNAsynth_Ia_anticodon-bd"/>
</dbReference>
<keyword evidence="5" id="KW-0030">Aminoacyl-tRNA synthetase</keyword>
<reference evidence="8" key="2">
    <citation type="submission" date="2021-09" db="EMBL/GenBank/DDBJ databases">
        <authorList>
            <person name="Jia N."/>
            <person name="Wang J."/>
            <person name="Shi W."/>
            <person name="Du L."/>
            <person name="Sun Y."/>
            <person name="Zhan W."/>
            <person name="Jiang J."/>
            <person name="Wang Q."/>
            <person name="Zhang B."/>
            <person name="Ji P."/>
            <person name="Sakyi L.B."/>
            <person name="Cui X."/>
            <person name="Yuan T."/>
            <person name="Jiang B."/>
            <person name="Yang W."/>
            <person name="Lam T.T.-Y."/>
            <person name="Chang Q."/>
            <person name="Ding S."/>
            <person name="Wang X."/>
            <person name="Zhu J."/>
            <person name="Ruan X."/>
            <person name="Zhao L."/>
            <person name="Wei J."/>
            <person name="Que T."/>
            <person name="Du C."/>
            <person name="Cheng J."/>
            <person name="Dai P."/>
            <person name="Han X."/>
            <person name="Huang E."/>
            <person name="Gao Y."/>
            <person name="Liu J."/>
            <person name="Shao H."/>
            <person name="Ye R."/>
            <person name="Li L."/>
            <person name="Wei W."/>
            <person name="Wang X."/>
            <person name="Wang C."/>
            <person name="Huo Q."/>
            <person name="Li W."/>
            <person name="Guo W."/>
            <person name="Chen H."/>
            <person name="Chen S."/>
            <person name="Zhou L."/>
            <person name="Zhou L."/>
            <person name="Ni X."/>
            <person name="Tian J."/>
            <person name="Zhou Y."/>
            <person name="Sheng Y."/>
            <person name="Liu T."/>
            <person name="Pan Y."/>
            <person name="Xia L."/>
            <person name="Li J."/>
            <person name="Zhao F."/>
            <person name="Cao W."/>
        </authorList>
    </citation>
    <scope>NUCLEOTIDE SEQUENCE</scope>
    <source>
        <strain evidence="8">Rmic-2018</strain>
        <tissue evidence="8">Larvae</tissue>
    </source>
</reference>
<keyword evidence="1" id="KW-0436">Ligase</keyword>
<evidence type="ECO:0000259" key="7">
    <source>
        <dbReference type="Pfam" id="PF08264"/>
    </source>
</evidence>
<accession>A0A9J6DCH9</accession>
<dbReference type="EMBL" id="JABSTU010000010">
    <property type="protein sequence ID" value="KAH8019868.1"/>
    <property type="molecule type" value="Genomic_DNA"/>
</dbReference>
<evidence type="ECO:0000256" key="4">
    <source>
        <dbReference type="ARBA" id="ARBA00022917"/>
    </source>
</evidence>
<evidence type="ECO:0000256" key="2">
    <source>
        <dbReference type="ARBA" id="ARBA00022741"/>
    </source>
</evidence>
<dbReference type="Gene3D" id="1.10.730.10">
    <property type="entry name" value="Isoleucyl-tRNA Synthetase, Domain 1"/>
    <property type="match status" value="1"/>
</dbReference>
<comment type="caution">
    <text evidence="8">The sequence shown here is derived from an EMBL/GenBank/DDBJ whole genome shotgun (WGS) entry which is preliminary data.</text>
</comment>
<dbReference type="AlphaFoldDB" id="A0A9J6DCH9"/>
<proteinExistence type="predicted"/>
<feature type="domain" description="Methionyl/Valyl/Leucyl/Isoleucyl-tRNA synthetase anticodon-binding" evidence="7">
    <location>
        <begin position="40"/>
        <end position="107"/>
    </location>
</feature>
<name>A0A9J6DCH9_RHIMP</name>
<evidence type="ECO:0000256" key="3">
    <source>
        <dbReference type="ARBA" id="ARBA00022840"/>
    </source>
</evidence>
<dbReference type="GO" id="GO:0005524">
    <property type="term" value="F:ATP binding"/>
    <property type="evidence" value="ECO:0007669"/>
    <property type="project" value="UniProtKB-KW"/>
</dbReference>
<dbReference type="VEuPathDB" id="VectorBase:LOC119177175"/>
<dbReference type="Pfam" id="PF08264">
    <property type="entry name" value="Anticodon_1"/>
    <property type="match status" value="1"/>
</dbReference>
<protein>
    <recommendedName>
        <fullName evidence="7">Methionyl/Valyl/Leucyl/Isoleucyl-tRNA synthetase anticodon-binding domain-containing protein</fullName>
    </recommendedName>
</protein>
<sequence>MQVTFMYNVTRQLNLVIKDLQIFTKHLRYKNRGEVVFGREFERALAALLLMFAPLAPHFASELWAGFADAARFRDVEYQVDRPLVEQLWPQVDADFNLDLLIKAEAYLEKTVRRPHLQAAGASFPAAERKNDAEETASNENG</sequence>
<dbReference type="GO" id="GO:0004812">
    <property type="term" value="F:aminoacyl-tRNA ligase activity"/>
    <property type="evidence" value="ECO:0007669"/>
    <property type="project" value="UniProtKB-KW"/>
</dbReference>
<gene>
    <name evidence="8" type="ORF">HPB51_022969</name>
</gene>
<reference evidence="8" key="1">
    <citation type="journal article" date="2020" name="Cell">
        <title>Large-Scale Comparative Analyses of Tick Genomes Elucidate Their Genetic Diversity and Vector Capacities.</title>
        <authorList>
            <consortium name="Tick Genome and Microbiome Consortium (TIGMIC)"/>
            <person name="Jia N."/>
            <person name="Wang J."/>
            <person name="Shi W."/>
            <person name="Du L."/>
            <person name="Sun Y."/>
            <person name="Zhan W."/>
            <person name="Jiang J.F."/>
            <person name="Wang Q."/>
            <person name="Zhang B."/>
            <person name="Ji P."/>
            <person name="Bell-Sakyi L."/>
            <person name="Cui X.M."/>
            <person name="Yuan T.T."/>
            <person name="Jiang B.G."/>
            <person name="Yang W.F."/>
            <person name="Lam T.T."/>
            <person name="Chang Q.C."/>
            <person name="Ding S.J."/>
            <person name="Wang X.J."/>
            <person name="Zhu J.G."/>
            <person name="Ruan X.D."/>
            <person name="Zhao L."/>
            <person name="Wei J.T."/>
            <person name="Ye R.Z."/>
            <person name="Que T.C."/>
            <person name="Du C.H."/>
            <person name="Zhou Y.H."/>
            <person name="Cheng J.X."/>
            <person name="Dai P.F."/>
            <person name="Guo W.B."/>
            <person name="Han X.H."/>
            <person name="Huang E.J."/>
            <person name="Li L.F."/>
            <person name="Wei W."/>
            <person name="Gao Y.C."/>
            <person name="Liu J.Z."/>
            <person name="Shao H.Z."/>
            <person name="Wang X."/>
            <person name="Wang C.C."/>
            <person name="Yang T.C."/>
            <person name="Huo Q.B."/>
            <person name="Li W."/>
            <person name="Chen H.Y."/>
            <person name="Chen S.E."/>
            <person name="Zhou L.G."/>
            <person name="Ni X.B."/>
            <person name="Tian J.H."/>
            <person name="Sheng Y."/>
            <person name="Liu T."/>
            <person name="Pan Y.S."/>
            <person name="Xia L.Y."/>
            <person name="Li J."/>
            <person name="Zhao F."/>
            <person name="Cao W.C."/>
        </authorList>
    </citation>
    <scope>NUCLEOTIDE SEQUENCE</scope>
    <source>
        <strain evidence="8">Rmic-2018</strain>
    </source>
</reference>
<feature type="region of interest" description="Disordered" evidence="6">
    <location>
        <begin position="123"/>
        <end position="142"/>
    </location>
</feature>
<keyword evidence="4" id="KW-0648">Protein biosynthesis</keyword>
<evidence type="ECO:0000256" key="6">
    <source>
        <dbReference type="SAM" id="MobiDB-lite"/>
    </source>
</evidence>
<keyword evidence="2" id="KW-0547">Nucleotide-binding</keyword>
<keyword evidence="3" id="KW-0067">ATP-binding</keyword>
<evidence type="ECO:0000313" key="8">
    <source>
        <dbReference type="EMBL" id="KAH8019868.1"/>
    </source>
</evidence>
<dbReference type="Proteomes" id="UP000821866">
    <property type="component" value="Chromosome 8"/>
</dbReference>
<dbReference type="InterPro" id="IPR013155">
    <property type="entry name" value="M/V/L/I-tRNA-synth_anticd-bd"/>
</dbReference>
<evidence type="ECO:0000313" key="9">
    <source>
        <dbReference type="Proteomes" id="UP000821866"/>
    </source>
</evidence>
<organism evidence="8 9">
    <name type="scientific">Rhipicephalus microplus</name>
    <name type="common">Cattle tick</name>
    <name type="synonym">Boophilus microplus</name>
    <dbReference type="NCBI Taxonomy" id="6941"/>
    <lineage>
        <taxon>Eukaryota</taxon>
        <taxon>Metazoa</taxon>
        <taxon>Ecdysozoa</taxon>
        <taxon>Arthropoda</taxon>
        <taxon>Chelicerata</taxon>
        <taxon>Arachnida</taxon>
        <taxon>Acari</taxon>
        <taxon>Parasitiformes</taxon>
        <taxon>Ixodida</taxon>
        <taxon>Ixodoidea</taxon>
        <taxon>Ixodidae</taxon>
        <taxon>Rhipicephalinae</taxon>
        <taxon>Rhipicephalus</taxon>
        <taxon>Boophilus</taxon>
    </lineage>
</organism>
<evidence type="ECO:0000256" key="5">
    <source>
        <dbReference type="ARBA" id="ARBA00023146"/>
    </source>
</evidence>
<dbReference type="GO" id="GO:0006418">
    <property type="term" value="P:tRNA aminoacylation for protein translation"/>
    <property type="evidence" value="ECO:0007669"/>
    <property type="project" value="InterPro"/>
</dbReference>
<evidence type="ECO:0000256" key="1">
    <source>
        <dbReference type="ARBA" id="ARBA00022598"/>
    </source>
</evidence>
<keyword evidence="9" id="KW-1185">Reference proteome</keyword>
<dbReference type="SUPFAM" id="SSF47323">
    <property type="entry name" value="Anticodon-binding domain of a subclass of class I aminoacyl-tRNA synthetases"/>
    <property type="match status" value="1"/>
</dbReference>